<organism evidence="1">
    <name type="scientific">Oryza punctata</name>
    <name type="common">Red rice</name>
    <dbReference type="NCBI Taxonomy" id="4537"/>
    <lineage>
        <taxon>Eukaryota</taxon>
        <taxon>Viridiplantae</taxon>
        <taxon>Streptophyta</taxon>
        <taxon>Embryophyta</taxon>
        <taxon>Tracheophyta</taxon>
        <taxon>Spermatophyta</taxon>
        <taxon>Magnoliopsida</taxon>
        <taxon>Liliopsida</taxon>
        <taxon>Poales</taxon>
        <taxon>Poaceae</taxon>
        <taxon>BOP clade</taxon>
        <taxon>Oryzoideae</taxon>
        <taxon>Oryzeae</taxon>
        <taxon>Oryzinae</taxon>
        <taxon>Oryza</taxon>
    </lineage>
</organism>
<proteinExistence type="predicted"/>
<keyword evidence="2" id="KW-1185">Reference proteome</keyword>
<dbReference type="PANTHER" id="PTHR33680">
    <property type="entry name" value="OS07G0190500 PROTEIN"/>
    <property type="match status" value="1"/>
</dbReference>
<dbReference type="EnsemblPlants" id="OPUNC03G17970.1">
    <property type="protein sequence ID" value="OPUNC03G17970.1"/>
    <property type="gene ID" value="OPUNC03G17970"/>
</dbReference>
<dbReference type="PANTHER" id="PTHR33680:SF7">
    <property type="entry name" value="OS02G0474200 PROTEIN"/>
    <property type="match status" value="1"/>
</dbReference>
<dbReference type="HOGENOM" id="CLU_1790058_0_0_1"/>
<evidence type="ECO:0000313" key="2">
    <source>
        <dbReference type="Proteomes" id="UP000026962"/>
    </source>
</evidence>
<evidence type="ECO:0000313" key="1">
    <source>
        <dbReference type="EnsemblPlants" id="OPUNC03G17970.1"/>
    </source>
</evidence>
<dbReference type="Proteomes" id="UP000026962">
    <property type="component" value="Chromosome 3"/>
</dbReference>
<reference evidence="1" key="2">
    <citation type="submission" date="2018-05" db="EMBL/GenBank/DDBJ databases">
        <title>OpunRS2 (Oryza punctata Reference Sequence Version 2).</title>
        <authorList>
            <person name="Zhang J."/>
            <person name="Kudrna D."/>
            <person name="Lee S."/>
            <person name="Talag J."/>
            <person name="Welchert J."/>
            <person name="Wing R.A."/>
        </authorList>
    </citation>
    <scope>NUCLEOTIDE SEQUENCE [LARGE SCALE GENOMIC DNA]</scope>
</reference>
<accession>A0A0E0KE80</accession>
<dbReference type="STRING" id="4537.A0A0E0KE80"/>
<dbReference type="AlphaFoldDB" id="A0A0E0KE80"/>
<protein>
    <recommendedName>
        <fullName evidence="3">Zinc finger GRF-type domain-containing protein</fullName>
    </recommendedName>
</protein>
<dbReference type="Gramene" id="OPUNC03G17970.1">
    <property type="protein sequence ID" value="OPUNC03G17970.1"/>
    <property type="gene ID" value="OPUNC03G17970"/>
</dbReference>
<sequence length="145" mass="16170">MATRAVVEMRLGWRRALVGEPISTRSRGSSSSAQRKRPNLSLIPCPCCRKKNIMELTATTHANRGHICFTCPNHGKDGSGCNFGYWKERHVNYFERNGLIGEEEPAHVKQLVCYSLNKKARRCTTAFSLLTGGPTRTQNVSQATC</sequence>
<reference evidence="1" key="1">
    <citation type="submission" date="2015-04" db="UniProtKB">
        <authorList>
            <consortium name="EnsemblPlants"/>
        </authorList>
    </citation>
    <scope>IDENTIFICATION</scope>
</reference>
<name>A0A0E0KE80_ORYPU</name>
<evidence type="ECO:0008006" key="3">
    <source>
        <dbReference type="Google" id="ProtNLM"/>
    </source>
</evidence>